<dbReference type="GeneID" id="10773494"/>
<dbReference type="RefSeq" id="WP_013867486.1">
    <property type="nucleotide sequence ID" value="NC_015636.1"/>
</dbReference>
<dbReference type="Proteomes" id="UP000009296">
    <property type="component" value="Chromosome"/>
</dbReference>
<keyword evidence="2" id="KW-0808">Transferase</keyword>
<keyword evidence="1" id="KW-0472">Membrane</keyword>
<keyword evidence="2" id="KW-0548">Nucleotidyltransferase</keyword>
<dbReference type="EMBL" id="CP002792">
    <property type="protein sequence ID" value="AEH07304.1"/>
    <property type="molecule type" value="Genomic_DNA"/>
</dbReference>
<dbReference type="InterPro" id="IPR037997">
    <property type="entry name" value="Dgk1-like"/>
</dbReference>
<sequence length="187" mass="20955">MKIRELYRQTIHIIFGIVVAFSVLYINKYTLIFLLVALIVVGIFLYYYLKEHYLPIISDLLSRCERKKEFGKGAILFAIGLLITLIVVKDINAIFYSILVFAIGDGLATLIGVRGKLKIEYFGKTIEGFLAFFISAGIVLYYPYGILGIAVAFIGACIEFISKKIKIDDNLILPVFVGIILEIIGSI</sequence>
<evidence type="ECO:0000313" key="2">
    <source>
        <dbReference type="EMBL" id="AEH07304.1"/>
    </source>
</evidence>
<feature type="transmembrane region" description="Helical" evidence="1">
    <location>
        <begin position="94"/>
        <end position="117"/>
    </location>
</feature>
<keyword evidence="3" id="KW-1185">Reference proteome</keyword>
<dbReference type="HOGENOM" id="CLU_031477_4_2_2"/>
<dbReference type="GO" id="GO:0004143">
    <property type="term" value="F:ATP-dependent diacylglycerol kinase activity"/>
    <property type="evidence" value="ECO:0007669"/>
    <property type="project" value="InterPro"/>
</dbReference>
<dbReference type="eggNOG" id="arCOG01880">
    <property type="taxonomic scope" value="Archaea"/>
</dbReference>
<accession>F8AJV2</accession>
<feature type="transmembrane region" description="Helical" evidence="1">
    <location>
        <begin position="129"/>
        <end position="156"/>
    </location>
</feature>
<gene>
    <name evidence="2" type="ordered locus">Metok_1338</name>
</gene>
<organism evidence="2 3">
    <name type="scientific">Methanothermococcus okinawensis (strain DSM 14208 / JCM 11175 / IH1)</name>
    <dbReference type="NCBI Taxonomy" id="647113"/>
    <lineage>
        <taxon>Archaea</taxon>
        <taxon>Methanobacteriati</taxon>
        <taxon>Methanobacteriota</taxon>
        <taxon>Methanomada group</taxon>
        <taxon>Methanococci</taxon>
        <taxon>Methanococcales</taxon>
        <taxon>Methanococcaceae</taxon>
        <taxon>Methanothermococcus</taxon>
    </lineage>
</organism>
<dbReference type="PANTHER" id="PTHR31303:SF1">
    <property type="entry name" value="CTP-DEPENDENT DIACYLGLYCEROL KINASE 1"/>
    <property type="match status" value="1"/>
</dbReference>
<feature type="transmembrane region" description="Helical" evidence="1">
    <location>
        <begin position="32"/>
        <end position="49"/>
    </location>
</feature>
<dbReference type="PANTHER" id="PTHR31303">
    <property type="entry name" value="CTP-DEPENDENT DIACYLGLYCEROL KINASE 1"/>
    <property type="match status" value="1"/>
</dbReference>
<feature type="transmembrane region" description="Helical" evidence="1">
    <location>
        <begin position="7"/>
        <end position="26"/>
    </location>
</feature>
<name>F8AJV2_METOI</name>
<evidence type="ECO:0000256" key="1">
    <source>
        <dbReference type="SAM" id="Phobius"/>
    </source>
</evidence>
<dbReference type="KEGG" id="mok:Metok_1338"/>
<dbReference type="GO" id="GO:0016779">
    <property type="term" value="F:nucleotidyltransferase activity"/>
    <property type="evidence" value="ECO:0007669"/>
    <property type="project" value="UniProtKB-KW"/>
</dbReference>
<keyword evidence="1" id="KW-1133">Transmembrane helix</keyword>
<reference evidence="2" key="1">
    <citation type="submission" date="2011-05" db="EMBL/GenBank/DDBJ databases">
        <title>Complete sequence of chromosome of Methanothermococcus okinawensis IH1.</title>
        <authorList>
            <consortium name="US DOE Joint Genome Institute"/>
            <person name="Lucas S."/>
            <person name="Han J."/>
            <person name="Lapidus A."/>
            <person name="Cheng J.-F."/>
            <person name="Goodwin L."/>
            <person name="Pitluck S."/>
            <person name="Peters L."/>
            <person name="Mikhailova N."/>
            <person name="Held B."/>
            <person name="Han C."/>
            <person name="Tapia R."/>
            <person name="Land M."/>
            <person name="Hauser L."/>
            <person name="Kyrpides N."/>
            <person name="Ivanova N."/>
            <person name="Pagani I."/>
            <person name="Sieprawska-Lupa M."/>
            <person name="Takai K."/>
            <person name="Miyazaki J."/>
            <person name="Whitman W."/>
            <person name="Woyke T."/>
        </authorList>
    </citation>
    <scope>NUCLEOTIDE SEQUENCE</scope>
    <source>
        <strain evidence="2">IH1</strain>
    </source>
</reference>
<evidence type="ECO:0000313" key="3">
    <source>
        <dbReference type="Proteomes" id="UP000009296"/>
    </source>
</evidence>
<proteinExistence type="predicted"/>
<feature type="transmembrane region" description="Helical" evidence="1">
    <location>
        <begin position="70"/>
        <end position="88"/>
    </location>
</feature>
<dbReference type="STRING" id="647113.Metok_1338"/>
<dbReference type="AlphaFoldDB" id="F8AJV2"/>
<keyword evidence="1" id="KW-0812">Transmembrane</keyword>
<protein>
    <submittedName>
        <fullName evidence="2">Phosphatidate cytidylyltransferase</fullName>
    </submittedName>
</protein>